<feature type="signal peptide" evidence="17">
    <location>
        <begin position="1"/>
        <end position="18"/>
    </location>
</feature>
<evidence type="ECO:0000256" key="13">
    <source>
        <dbReference type="ARBA" id="ARBA00023180"/>
    </source>
</evidence>
<feature type="chain" id="PRO_5005308383" evidence="17">
    <location>
        <begin position="19"/>
        <end position="201"/>
    </location>
</feature>
<dbReference type="GO" id="GO:0098552">
    <property type="term" value="C:side of membrane"/>
    <property type="evidence" value="ECO:0007669"/>
    <property type="project" value="UniProtKB-KW"/>
</dbReference>
<protein>
    <submittedName>
        <fullName evidence="19">Chitinase 3</fullName>
    </submittedName>
</protein>
<dbReference type="PANTHER" id="PTHR37928">
    <property type="entry name" value="CFEM DOMAIN PROTEIN (AFU_ORTHOLOGUE AFUA_6G14090)"/>
    <property type="match status" value="1"/>
</dbReference>
<dbReference type="Pfam" id="PF05730">
    <property type="entry name" value="CFEM"/>
    <property type="match status" value="1"/>
</dbReference>
<dbReference type="InterPro" id="IPR051735">
    <property type="entry name" value="CFEM_domain"/>
</dbReference>
<evidence type="ECO:0000256" key="7">
    <source>
        <dbReference type="ARBA" id="ARBA00022622"/>
    </source>
</evidence>
<evidence type="ECO:0000313" key="20">
    <source>
        <dbReference type="Proteomes" id="UP000054563"/>
    </source>
</evidence>
<comment type="caution">
    <text evidence="15">Lacks conserved residue(s) required for the propagation of feature annotation.</text>
</comment>
<comment type="similarity">
    <text evidence="3">Belongs to the RBT5 family.</text>
</comment>
<keyword evidence="14" id="KW-0449">Lipoprotein</keyword>
<feature type="compositionally biased region" description="Low complexity" evidence="16">
    <location>
        <begin position="91"/>
        <end position="168"/>
    </location>
</feature>
<dbReference type="SMART" id="SM00747">
    <property type="entry name" value="CFEM"/>
    <property type="match status" value="1"/>
</dbReference>
<dbReference type="GO" id="GO:0046872">
    <property type="term" value="F:metal ion binding"/>
    <property type="evidence" value="ECO:0007669"/>
    <property type="project" value="UniProtKB-UniRule"/>
</dbReference>
<evidence type="ECO:0000256" key="12">
    <source>
        <dbReference type="ARBA" id="ARBA00023157"/>
    </source>
</evidence>
<evidence type="ECO:0000256" key="1">
    <source>
        <dbReference type="ARBA" id="ARBA00004609"/>
    </source>
</evidence>
<dbReference type="STRING" id="396776.A0A0J8RYB1"/>
<dbReference type="InterPro" id="IPR008427">
    <property type="entry name" value="Extracellular_membr_CFEM_dom"/>
</dbReference>
<evidence type="ECO:0000256" key="16">
    <source>
        <dbReference type="SAM" id="MobiDB-lite"/>
    </source>
</evidence>
<dbReference type="PROSITE" id="PS52012">
    <property type="entry name" value="CFEM"/>
    <property type="match status" value="1"/>
</dbReference>
<keyword evidence="5" id="KW-0964">Secreted</keyword>
<evidence type="ECO:0000256" key="3">
    <source>
        <dbReference type="ARBA" id="ARBA00010031"/>
    </source>
</evidence>
<dbReference type="EMBL" id="DS017018">
    <property type="protein sequence ID" value="KMU90130.1"/>
    <property type="molecule type" value="Genomic_DNA"/>
</dbReference>
<evidence type="ECO:0000256" key="4">
    <source>
        <dbReference type="ARBA" id="ARBA00022475"/>
    </source>
</evidence>
<feature type="binding site" description="axial binding residue" evidence="15">
    <location>
        <position position="48"/>
    </location>
    <ligand>
        <name>heme</name>
        <dbReference type="ChEBI" id="CHEBI:30413"/>
    </ligand>
    <ligandPart>
        <name>Fe</name>
        <dbReference type="ChEBI" id="CHEBI:18248"/>
    </ligandPart>
</feature>
<evidence type="ECO:0000256" key="2">
    <source>
        <dbReference type="ARBA" id="ARBA00004613"/>
    </source>
</evidence>
<dbReference type="PANTHER" id="PTHR37928:SF1">
    <property type="entry name" value="CFEM DOMAIN PROTEIN (AFU_ORTHOLOGUE AFUA_6G14090)"/>
    <property type="match status" value="1"/>
</dbReference>
<evidence type="ECO:0000256" key="15">
    <source>
        <dbReference type="PROSITE-ProRule" id="PRU01356"/>
    </source>
</evidence>
<evidence type="ECO:0000256" key="11">
    <source>
        <dbReference type="ARBA" id="ARBA00023136"/>
    </source>
</evidence>
<accession>A0A0J8RYB1</accession>
<keyword evidence="13" id="KW-0325">Glycoprotein</keyword>
<feature type="domain" description="CFEM" evidence="18">
    <location>
        <begin position="1"/>
        <end position="110"/>
    </location>
</feature>
<comment type="subcellular location">
    <subcellularLocation>
        <location evidence="1">Cell membrane</location>
        <topology evidence="1">Lipid-anchor</topology>
        <topology evidence="1">GPI-anchor</topology>
    </subcellularLocation>
    <subcellularLocation>
        <location evidence="2">Secreted</location>
    </subcellularLocation>
</comment>
<keyword evidence="7" id="KW-0336">GPI-anchor</keyword>
<evidence type="ECO:0000256" key="9">
    <source>
        <dbReference type="ARBA" id="ARBA00022729"/>
    </source>
</evidence>
<evidence type="ECO:0000259" key="18">
    <source>
        <dbReference type="PROSITE" id="PS52012"/>
    </source>
</evidence>
<proteinExistence type="inferred from homology"/>
<keyword evidence="10 15" id="KW-0408">Iron</keyword>
<evidence type="ECO:0000256" key="14">
    <source>
        <dbReference type="ARBA" id="ARBA00023288"/>
    </source>
</evidence>
<name>A0A0J8RYB1_COCIT</name>
<dbReference type="Proteomes" id="UP000054563">
    <property type="component" value="Unassembled WGS sequence"/>
</dbReference>
<keyword evidence="9 17" id="KW-0732">Signal</keyword>
<evidence type="ECO:0000256" key="10">
    <source>
        <dbReference type="ARBA" id="ARBA00023004"/>
    </source>
</evidence>
<keyword evidence="12 15" id="KW-1015">Disulfide bond</keyword>
<gene>
    <name evidence="19" type="ORF">CIHG_07940</name>
</gene>
<dbReference type="AlphaFoldDB" id="A0A0J8RYB1"/>
<evidence type="ECO:0000256" key="17">
    <source>
        <dbReference type="SAM" id="SignalP"/>
    </source>
</evidence>
<evidence type="ECO:0000256" key="6">
    <source>
        <dbReference type="ARBA" id="ARBA00022617"/>
    </source>
</evidence>
<organism evidence="19 20">
    <name type="scientific">Coccidioides immitis H538.4</name>
    <dbReference type="NCBI Taxonomy" id="396776"/>
    <lineage>
        <taxon>Eukaryota</taxon>
        <taxon>Fungi</taxon>
        <taxon>Dikarya</taxon>
        <taxon>Ascomycota</taxon>
        <taxon>Pezizomycotina</taxon>
        <taxon>Eurotiomycetes</taxon>
        <taxon>Eurotiomycetidae</taxon>
        <taxon>Onygenales</taxon>
        <taxon>Onygenaceae</taxon>
        <taxon>Coccidioides</taxon>
    </lineage>
</organism>
<feature type="disulfide bond" evidence="15">
    <location>
        <begin position="53"/>
        <end position="86"/>
    </location>
</feature>
<keyword evidence="6 15" id="KW-0349">Heme</keyword>
<keyword evidence="8 15" id="KW-0479">Metal-binding</keyword>
<dbReference type="GO" id="GO:0005576">
    <property type="term" value="C:extracellular region"/>
    <property type="evidence" value="ECO:0007669"/>
    <property type="project" value="UniProtKB-SubCell"/>
</dbReference>
<keyword evidence="11" id="KW-0472">Membrane</keyword>
<dbReference type="GO" id="GO:0005886">
    <property type="term" value="C:plasma membrane"/>
    <property type="evidence" value="ECO:0007669"/>
    <property type="project" value="UniProtKB-SubCell"/>
</dbReference>
<evidence type="ECO:0000313" key="19">
    <source>
        <dbReference type="EMBL" id="KMU90130.1"/>
    </source>
</evidence>
<reference evidence="20" key="1">
    <citation type="journal article" date="2010" name="Genome Res.">
        <title>Population genomic sequencing of Coccidioides fungi reveals recent hybridization and transposon control.</title>
        <authorList>
            <person name="Neafsey D.E."/>
            <person name="Barker B.M."/>
            <person name="Sharpton T.J."/>
            <person name="Stajich J.E."/>
            <person name="Park D.J."/>
            <person name="Whiston E."/>
            <person name="Hung C.-Y."/>
            <person name="McMahan C."/>
            <person name="White J."/>
            <person name="Sykes S."/>
            <person name="Heiman D."/>
            <person name="Young S."/>
            <person name="Zeng Q."/>
            <person name="Abouelleil A."/>
            <person name="Aftuck L."/>
            <person name="Bessette D."/>
            <person name="Brown A."/>
            <person name="FitzGerald M."/>
            <person name="Lui A."/>
            <person name="Macdonald J.P."/>
            <person name="Priest M."/>
            <person name="Orbach M.J."/>
            <person name="Galgiani J.N."/>
            <person name="Kirkland T.N."/>
            <person name="Cole G.T."/>
            <person name="Birren B.W."/>
            <person name="Henn M.R."/>
            <person name="Taylor J.W."/>
            <person name="Rounsley S.D."/>
        </authorList>
    </citation>
    <scope>NUCLEOTIDE SEQUENCE [LARGE SCALE GENOMIC DNA]</scope>
    <source>
        <strain evidence="20">H538.4</strain>
    </source>
</reference>
<feature type="disulfide bond" evidence="15">
    <location>
        <begin position="44"/>
        <end position="51"/>
    </location>
</feature>
<evidence type="ECO:0000256" key="5">
    <source>
        <dbReference type="ARBA" id="ARBA00022525"/>
    </source>
</evidence>
<sequence>MKATALLSIALCAAFGAAQNLDDISECGRMCINNMLNKASELGCDSTDKACLCSKQNFAFGLRDCTLQACGAEDLPKIIAVGQAICASEGGSMTASGTASDTATGTPTGTPTGTDGPDSTPSETASSTPTVSDSNGTASPTSGLTGTPTSGSVAETTTESPTETEIPPGQTTPAEGAAGRVMTTAAPGVAGALGLIALLAM</sequence>
<dbReference type="VEuPathDB" id="FungiDB:CIHG_07940"/>
<keyword evidence="4" id="KW-1003">Cell membrane</keyword>
<evidence type="ECO:0000256" key="8">
    <source>
        <dbReference type="ARBA" id="ARBA00022723"/>
    </source>
</evidence>
<dbReference type="OrthoDB" id="1193027at2759"/>
<feature type="region of interest" description="Disordered" evidence="16">
    <location>
        <begin position="91"/>
        <end position="176"/>
    </location>
</feature>